<gene>
    <name evidence="3" type="ORF">Sradi_4876800</name>
</gene>
<comment type="similarity">
    <text evidence="1">Belongs to the peptidase S10 family.</text>
</comment>
<reference evidence="3" key="1">
    <citation type="submission" date="2020-06" db="EMBL/GenBank/DDBJ databases">
        <authorList>
            <person name="Li T."/>
            <person name="Hu X."/>
            <person name="Zhang T."/>
            <person name="Song X."/>
            <person name="Zhang H."/>
            <person name="Dai N."/>
            <person name="Sheng W."/>
            <person name="Hou X."/>
            <person name="Wei L."/>
        </authorList>
    </citation>
    <scope>NUCLEOTIDE SEQUENCE</scope>
    <source>
        <strain evidence="3">G02</strain>
        <tissue evidence="3">Leaf</tissue>
    </source>
</reference>
<dbReference type="EMBL" id="JACGWJ010000021">
    <property type="protein sequence ID" value="KAL0336649.1"/>
    <property type="molecule type" value="Genomic_DNA"/>
</dbReference>
<comment type="caution">
    <text evidence="3">The sequence shown here is derived from an EMBL/GenBank/DDBJ whole genome shotgun (WGS) entry which is preliminary data.</text>
</comment>
<keyword evidence="3" id="KW-0645">Protease</keyword>
<protein>
    <submittedName>
        <fullName evidence="3">Serine carboxypeptidase-like 34</fullName>
    </submittedName>
</protein>
<dbReference type="SUPFAM" id="SSF53474">
    <property type="entry name" value="alpha/beta-Hydrolases"/>
    <property type="match status" value="1"/>
</dbReference>
<reference evidence="3" key="2">
    <citation type="journal article" date="2024" name="Plant">
        <title>Genomic evolution and insights into agronomic trait innovations of Sesamum species.</title>
        <authorList>
            <person name="Miao H."/>
            <person name="Wang L."/>
            <person name="Qu L."/>
            <person name="Liu H."/>
            <person name="Sun Y."/>
            <person name="Le M."/>
            <person name="Wang Q."/>
            <person name="Wei S."/>
            <person name="Zheng Y."/>
            <person name="Lin W."/>
            <person name="Duan Y."/>
            <person name="Cao H."/>
            <person name="Xiong S."/>
            <person name="Wang X."/>
            <person name="Wei L."/>
            <person name="Li C."/>
            <person name="Ma Q."/>
            <person name="Ju M."/>
            <person name="Zhao R."/>
            <person name="Li G."/>
            <person name="Mu C."/>
            <person name="Tian Q."/>
            <person name="Mei H."/>
            <person name="Zhang T."/>
            <person name="Gao T."/>
            <person name="Zhang H."/>
        </authorList>
    </citation>
    <scope>NUCLEOTIDE SEQUENCE</scope>
    <source>
        <strain evidence="3">G02</strain>
    </source>
</reference>
<dbReference type="GO" id="GO:0004185">
    <property type="term" value="F:serine-type carboxypeptidase activity"/>
    <property type="evidence" value="ECO:0007669"/>
    <property type="project" value="InterPro"/>
</dbReference>
<evidence type="ECO:0000256" key="1">
    <source>
        <dbReference type="ARBA" id="ARBA00009431"/>
    </source>
</evidence>
<name>A0AAW2MZ26_SESRA</name>
<keyword evidence="3" id="KW-0121">Carboxypeptidase</keyword>
<feature type="signal peptide" evidence="2">
    <location>
        <begin position="1"/>
        <end position="23"/>
    </location>
</feature>
<proteinExistence type="inferred from homology"/>
<accession>A0AAW2MZ26</accession>
<evidence type="ECO:0000256" key="2">
    <source>
        <dbReference type="SAM" id="SignalP"/>
    </source>
</evidence>
<dbReference type="Gene3D" id="3.40.50.1820">
    <property type="entry name" value="alpha/beta hydrolase"/>
    <property type="match status" value="1"/>
</dbReference>
<dbReference type="InterPro" id="IPR001563">
    <property type="entry name" value="Peptidase_S10"/>
</dbReference>
<dbReference type="GO" id="GO:0006508">
    <property type="term" value="P:proteolysis"/>
    <property type="evidence" value="ECO:0007669"/>
    <property type="project" value="InterPro"/>
</dbReference>
<feature type="chain" id="PRO_5043565251" evidence="2">
    <location>
        <begin position="24"/>
        <end position="112"/>
    </location>
</feature>
<evidence type="ECO:0000313" key="3">
    <source>
        <dbReference type="EMBL" id="KAL0336649.1"/>
    </source>
</evidence>
<dbReference type="InterPro" id="IPR029058">
    <property type="entry name" value="AB_hydrolase_fold"/>
</dbReference>
<dbReference type="AlphaFoldDB" id="A0AAW2MZ26"/>
<keyword evidence="2" id="KW-0732">Signal</keyword>
<keyword evidence="3" id="KW-0378">Hydrolase</keyword>
<organism evidence="3">
    <name type="scientific">Sesamum radiatum</name>
    <name type="common">Black benniseed</name>
    <dbReference type="NCBI Taxonomy" id="300843"/>
    <lineage>
        <taxon>Eukaryota</taxon>
        <taxon>Viridiplantae</taxon>
        <taxon>Streptophyta</taxon>
        <taxon>Embryophyta</taxon>
        <taxon>Tracheophyta</taxon>
        <taxon>Spermatophyta</taxon>
        <taxon>Magnoliopsida</taxon>
        <taxon>eudicotyledons</taxon>
        <taxon>Gunneridae</taxon>
        <taxon>Pentapetalae</taxon>
        <taxon>asterids</taxon>
        <taxon>lamiids</taxon>
        <taxon>Lamiales</taxon>
        <taxon>Pedaliaceae</taxon>
        <taxon>Sesamum</taxon>
    </lineage>
</organism>
<sequence length="112" mass="12352">MPNIHMLPSYALVLIMAVSVAAAAAADGERPSFTSIPVAQIADRVGRLPGQPPVSFKQYAGYVTVNQTHGRALFYWFFEAIRNPDKKPLLLWLNGGKIQRPSCNIENIQKNS</sequence>
<dbReference type="Pfam" id="PF00450">
    <property type="entry name" value="Peptidase_S10"/>
    <property type="match status" value="1"/>
</dbReference>